<dbReference type="InterPro" id="IPR001343">
    <property type="entry name" value="Hemolysn_Ca-bd"/>
</dbReference>
<dbReference type="InterPro" id="IPR018511">
    <property type="entry name" value="Hemolysin-typ_Ca-bd_CS"/>
</dbReference>
<proteinExistence type="predicted"/>
<feature type="domain" description="DUF4214" evidence="1">
    <location>
        <begin position="273"/>
        <end position="343"/>
    </location>
</feature>
<dbReference type="Proteomes" id="UP000318431">
    <property type="component" value="Unassembled WGS sequence"/>
</dbReference>
<gene>
    <name evidence="2" type="ORF">IP91_01871</name>
</gene>
<dbReference type="Pfam" id="PF00353">
    <property type="entry name" value="HemolysinCabind"/>
    <property type="match status" value="1"/>
</dbReference>
<dbReference type="SUPFAM" id="SSF51120">
    <property type="entry name" value="beta-Roll"/>
    <property type="match status" value="1"/>
</dbReference>
<sequence length="358" mass="38262">MVYETIPDLPLLGYADMNGADRLRFGPHLEDDGYENEAVFAANDFHANPVFRFTAVGGALYTVTADSHFDPYHLVLYDDYGYPIAEDDGWGPVGQDGLSFIAPYSGTYYVDASWAQHSLDAAVSLAVLEDLDTIPVQVGNGTAGDDAITGTASNDALYGQAGNDLLEGRGGNDLLDGGSGLDTAWYEGRLDEYDVTTTGHRRYVTDLVGLDGSDTLVNIERIDFADVALAFDVDGTAGAAFRLYRVFDRAPDEAGLGFWIAQLDAGASLRSVAQGFTASAEFAALYGTNPDNQTLVTGFYEHILHRAPDAGGLAFWMDTLATGRDSVAGVLTAFTESAENYAQLIGVMEEGMAYQVPA</sequence>
<organism evidence="2 3">
    <name type="scientific">Pseudoduganella lurida</name>
    <dbReference type="NCBI Taxonomy" id="1036180"/>
    <lineage>
        <taxon>Bacteria</taxon>
        <taxon>Pseudomonadati</taxon>
        <taxon>Pseudomonadota</taxon>
        <taxon>Betaproteobacteria</taxon>
        <taxon>Burkholderiales</taxon>
        <taxon>Oxalobacteraceae</taxon>
        <taxon>Telluria group</taxon>
        <taxon>Pseudoduganella</taxon>
    </lineage>
</organism>
<dbReference type="EMBL" id="VLLB01000002">
    <property type="protein sequence ID" value="TWI67752.1"/>
    <property type="molecule type" value="Genomic_DNA"/>
</dbReference>
<evidence type="ECO:0000313" key="3">
    <source>
        <dbReference type="Proteomes" id="UP000318431"/>
    </source>
</evidence>
<reference evidence="2 3" key="1">
    <citation type="journal article" date="2015" name="Stand. Genomic Sci.">
        <title>Genomic Encyclopedia of Bacterial and Archaeal Type Strains, Phase III: the genomes of soil and plant-associated and newly described type strains.</title>
        <authorList>
            <person name="Whitman W.B."/>
            <person name="Woyke T."/>
            <person name="Klenk H.P."/>
            <person name="Zhou Y."/>
            <person name="Lilburn T.G."/>
            <person name="Beck B.J."/>
            <person name="De Vos P."/>
            <person name="Vandamme P."/>
            <person name="Eisen J.A."/>
            <person name="Garrity G."/>
            <person name="Hugenholtz P."/>
            <person name="Kyrpides N.C."/>
        </authorList>
    </citation>
    <scope>NUCLEOTIDE SEQUENCE [LARGE SCALE GENOMIC DNA]</scope>
    <source>
        <strain evidence="2 3">CGMCC 1.10822</strain>
    </source>
</reference>
<accession>A0A562RFC4</accession>
<protein>
    <submittedName>
        <fullName evidence="2">Uncharacterized protein DUF4214</fullName>
    </submittedName>
</protein>
<dbReference type="PROSITE" id="PS00330">
    <property type="entry name" value="HEMOLYSIN_CALCIUM"/>
    <property type="match status" value="1"/>
</dbReference>
<dbReference type="Gene3D" id="2.150.10.10">
    <property type="entry name" value="Serralysin-like metalloprotease, C-terminal"/>
    <property type="match status" value="1"/>
</dbReference>
<name>A0A562RFC4_9BURK</name>
<dbReference type="RefSeq" id="WP_145648659.1">
    <property type="nucleotide sequence ID" value="NZ_VLLB01000002.1"/>
</dbReference>
<keyword evidence="3" id="KW-1185">Reference proteome</keyword>
<dbReference type="Pfam" id="PF13946">
    <property type="entry name" value="DUF4214"/>
    <property type="match status" value="1"/>
</dbReference>
<evidence type="ECO:0000313" key="2">
    <source>
        <dbReference type="EMBL" id="TWI67752.1"/>
    </source>
</evidence>
<evidence type="ECO:0000259" key="1">
    <source>
        <dbReference type="Pfam" id="PF13946"/>
    </source>
</evidence>
<dbReference type="AlphaFoldDB" id="A0A562RFC4"/>
<dbReference type="OrthoDB" id="480426at2"/>
<dbReference type="InterPro" id="IPR011049">
    <property type="entry name" value="Serralysin-like_metalloprot_C"/>
</dbReference>
<dbReference type="InterPro" id="IPR025282">
    <property type="entry name" value="DUF4214"/>
</dbReference>
<comment type="caution">
    <text evidence="2">The sequence shown here is derived from an EMBL/GenBank/DDBJ whole genome shotgun (WGS) entry which is preliminary data.</text>
</comment>
<dbReference type="PRINTS" id="PR00313">
    <property type="entry name" value="CABNDNGRPT"/>
</dbReference>
<dbReference type="GO" id="GO:0005509">
    <property type="term" value="F:calcium ion binding"/>
    <property type="evidence" value="ECO:0007669"/>
    <property type="project" value="InterPro"/>
</dbReference>